<name>D4DGM2_TRIVH</name>
<proteinExistence type="predicted"/>
<protein>
    <submittedName>
        <fullName evidence="2">Uncharacterized protein</fullName>
    </submittedName>
</protein>
<sequence>KKGYPAAAAAAAAESQQAHGMKTYQHYKQP</sequence>
<comment type="caution">
    <text evidence="2">The sequence shown here is derived from an EMBL/GenBank/DDBJ whole genome shotgun (WGS) entry which is preliminary data.</text>
</comment>
<keyword evidence="3" id="KW-1185">Reference proteome</keyword>
<gene>
    <name evidence="2" type="ORF">TRV_06327</name>
</gene>
<organism evidence="2 3">
    <name type="scientific">Trichophyton verrucosum (strain HKI 0517)</name>
    <dbReference type="NCBI Taxonomy" id="663202"/>
    <lineage>
        <taxon>Eukaryota</taxon>
        <taxon>Fungi</taxon>
        <taxon>Dikarya</taxon>
        <taxon>Ascomycota</taxon>
        <taxon>Pezizomycotina</taxon>
        <taxon>Eurotiomycetes</taxon>
        <taxon>Eurotiomycetidae</taxon>
        <taxon>Onygenales</taxon>
        <taxon>Arthrodermataceae</taxon>
        <taxon>Trichophyton</taxon>
    </lineage>
</organism>
<evidence type="ECO:0000313" key="3">
    <source>
        <dbReference type="Proteomes" id="UP000008383"/>
    </source>
</evidence>
<dbReference type="Proteomes" id="UP000008383">
    <property type="component" value="Unassembled WGS sequence"/>
</dbReference>
<feature type="compositionally biased region" description="Low complexity" evidence="1">
    <location>
        <begin position="1"/>
        <end position="13"/>
    </location>
</feature>
<feature type="non-terminal residue" evidence="2">
    <location>
        <position position="1"/>
    </location>
</feature>
<reference evidence="3" key="1">
    <citation type="journal article" date="2011" name="Genome Biol.">
        <title>Comparative and functional genomics provide insights into the pathogenicity of dermatophytic fungi.</title>
        <authorList>
            <person name="Burmester A."/>
            <person name="Shelest E."/>
            <person name="Gloeckner G."/>
            <person name="Heddergott C."/>
            <person name="Schindler S."/>
            <person name="Staib P."/>
            <person name="Heidel A."/>
            <person name="Felder M."/>
            <person name="Petzold A."/>
            <person name="Szafranski K."/>
            <person name="Feuermann M."/>
            <person name="Pedruzzi I."/>
            <person name="Priebe S."/>
            <person name="Groth M."/>
            <person name="Winkler R."/>
            <person name="Li W."/>
            <person name="Kniemeyer O."/>
            <person name="Schroeckh V."/>
            <person name="Hertweck C."/>
            <person name="Hube B."/>
            <person name="White T.C."/>
            <person name="Platzer M."/>
            <person name="Guthke R."/>
            <person name="Heitman J."/>
            <person name="Woestemeyer J."/>
            <person name="Zipfel P.F."/>
            <person name="Monod M."/>
            <person name="Brakhage A.A."/>
        </authorList>
    </citation>
    <scope>NUCLEOTIDE SEQUENCE [LARGE SCALE GENOMIC DNA]</scope>
    <source>
        <strain evidence="3">HKI 0517</strain>
    </source>
</reference>
<dbReference type="HOGENOM" id="CLU_3408158_0_0_1"/>
<dbReference type="EMBL" id="ACYE01000360">
    <property type="protein sequence ID" value="EFE39010.1"/>
    <property type="molecule type" value="Genomic_DNA"/>
</dbReference>
<feature type="region of interest" description="Disordered" evidence="1">
    <location>
        <begin position="1"/>
        <end position="30"/>
    </location>
</feature>
<dbReference type="RefSeq" id="XP_003019655.1">
    <property type="nucleotide sequence ID" value="XM_003019609.1"/>
</dbReference>
<evidence type="ECO:0000313" key="2">
    <source>
        <dbReference type="EMBL" id="EFE39010.1"/>
    </source>
</evidence>
<accession>D4DGM2</accession>
<dbReference type="GeneID" id="9583555"/>
<dbReference type="AlphaFoldDB" id="D4DGM2"/>
<evidence type="ECO:0000256" key="1">
    <source>
        <dbReference type="SAM" id="MobiDB-lite"/>
    </source>
</evidence>
<dbReference type="KEGG" id="tve:TRV_06327"/>